<dbReference type="Pfam" id="PF12804">
    <property type="entry name" value="NTP_transf_3"/>
    <property type="match status" value="1"/>
</dbReference>
<dbReference type="PANTHER" id="PTHR43777:SF1">
    <property type="entry name" value="MOLYBDENUM COFACTOR CYTIDYLYLTRANSFERASE"/>
    <property type="match status" value="1"/>
</dbReference>
<dbReference type="Gene3D" id="3.90.550.10">
    <property type="entry name" value="Spore Coat Polysaccharide Biosynthesis Protein SpsA, Chain A"/>
    <property type="match status" value="1"/>
</dbReference>
<evidence type="ECO:0000259" key="2">
    <source>
        <dbReference type="Pfam" id="PF12804"/>
    </source>
</evidence>
<feature type="compositionally biased region" description="Basic and acidic residues" evidence="1">
    <location>
        <begin position="7"/>
        <end position="19"/>
    </location>
</feature>
<gene>
    <name evidence="3" type="ORF">GB881_00200</name>
</gene>
<dbReference type="SUPFAM" id="SSF53448">
    <property type="entry name" value="Nucleotide-diphospho-sugar transferases"/>
    <property type="match status" value="1"/>
</dbReference>
<name>A0A6N7EBY1_9MICO</name>
<evidence type="ECO:0000313" key="3">
    <source>
        <dbReference type="EMBL" id="MPV35480.1"/>
    </source>
</evidence>
<evidence type="ECO:0000256" key="1">
    <source>
        <dbReference type="SAM" id="MobiDB-lite"/>
    </source>
</evidence>
<dbReference type="Proteomes" id="UP000437709">
    <property type="component" value="Unassembled WGS sequence"/>
</dbReference>
<accession>A0A6N7EBY1</accession>
<dbReference type="OrthoDB" id="4427994at2"/>
<keyword evidence="3" id="KW-0808">Transferase</keyword>
<keyword evidence="4" id="KW-1185">Reference proteome</keyword>
<organism evidence="3 4">
    <name type="scientific">Georgenia subflava</name>
    <dbReference type="NCBI Taxonomy" id="1622177"/>
    <lineage>
        <taxon>Bacteria</taxon>
        <taxon>Bacillati</taxon>
        <taxon>Actinomycetota</taxon>
        <taxon>Actinomycetes</taxon>
        <taxon>Micrococcales</taxon>
        <taxon>Bogoriellaceae</taxon>
        <taxon>Georgenia</taxon>
    </lineage>
</organism>
<dbReference type="AlphaFoldDB" id="A0A6N7EBY1"/>
<dbReference type="PANTHER" id="PTHR43777">
    <property type="entry name" value="MOLYBDENUM COFACTOR CYTIDYLYLTRANSFERASE"/>
    <property type="match status" value="1"/>
</dbReference>
<dbReference type="InterPro" id="IPR025877">
    <property type="entry name" value="MobA-like_NTP_Trfase"/>
</dbReference>
<dbReference type="GO" id="GO:0016779">
    <property type="term" value="F:nucleotidyltransferase activity"/>
    <property type="evidence" value="ECO:0007669"/>
    <property type="project" value="UniProtKB-ARBA"/>
</dbReference>
<sequence length="195" mass="20432">MSSDPEEGPRASEPEEASRAHAATGLLLAAGAGRRYGTPKILVPGWLEHGVGALRAGGCDVVHVVTGAARPPLPDDVSEIHCPEWERGIGASLRHGLEVLGTEHARVVIHLVDYPDIGPDVVVRVLDRAGDALARAVFDGRPGHPVVVPKSHLEPLVASLHDDDGAGPYLRRHGALRIECGDLATGLDMDVPAPA</sequence>
<feature type="region of interest" description="Disordered" evidence="1">
    <location>
        <begin position="1"/>
        <end position="20"/>
    </location>
</feature>
<proteinExistence type="predicted"/>
<dbReference type="CDD" id="cd04182">
    <property type="entry name" value="GT_2_like_f"/>
    <property type="match status" value="1"/>
</dbReference>
<comment type="caution">
    <text evidence="3">The sequence shown here is derived from an EMBL/GenBank/DDBJ whole genome shotgun (WGS) entry which is preliminary data.</text>
</comment>
<dbReference type="InterPro" id="IPR029044">
    <property type="entry name" value="Nucleotide-diphossugar_trans"/>
</dbReference>
<dbReference type="EMBL" id="WHPC01000001">
    <property type="protein sequence ID" value="MPV35480.1"/>
    <property type="molecule type" value="Genomic_DNA"/>
</dbReference>
<dbReference type="RefSeq" id="WP_152193387.1">
    <property type="nucleotide sequence ID" value="NZ_VUKD01000001.1"/>
</dbReference>
<reference evidence="3 4" key="1">
    <citation type="submission" date="2019-10" db="EMBL/GenBank/DDBJ databases">
        <title>Georgenia wutianyii sp. nov. and Georgenia yuyongxinii sp. nov. isolated from plateau pika (Ochotona curzoniae) in the Qinghai-Tibet plateau of China.</title>
        <authorList>
            <person name="Tian Z."/>
        </authorList>
    </citation>
    <scope>NUCLEOTIDE SEQUENCE [LARGE SCALE GENOMIC DNA]</scope>
    <source>
        <strain evidence="3 4">JCM 19765</strain>
    </source>
</reference>
<feature type="domain" description="MobA-like NTP transferase" evidence="2">
    <location>
        <begin position="25"/>
        <end position="173"/>
    </location>
</feature>
<protein>
    <submittedName>
        <fullName evidence="3">NTP transferase domain-containing protein</fullName>
    </submittedName>
</protein>
<evidence type="ECO:0000313" key="4">
    <source>
        <dbReference type="Proteomes" id="UP000437709"/>
    </source>
</evidence>